<evidence type="ECO:0000313" key="4">
    <source>
        <dbReference type="Proteomes" id="UP001596434"/>
    </source>
</evidence>
<reference evidence="1" key="1">
    <citation type="journal article" date="2014" name="Int. J. Syst. Evol. Microbiol.">
        <title>Complete genome sequence of Corynebacterium casei LMG S-19264T (=DSM 44701T), isolated from a smear-ripened cheese.</title>
        <authorList>
            <consortium name="US DOE Joint Genome Institute (JGI-PGF)"/>
            <person name="Walter F."/>
            <person name="Albersmeier A."/>
            <person name="Kalinowski J."/>
            <person name="Ruckert C."/>
        </authorList>
    </citation>
    <scope>NUCLEOTIDE SEQUENCE [LARGE SCALE GENOMIC DNA]</scope>
    <source>
        <strain evidence="1">CGMCC 4.163</strain>
    </source>
</reference>
<accession>A0ABD6A4V5</accession>
<dbReference type="EMBL" id="JBHTAT010000006">
    <property type="protein sequence ID" value="MFC7257421.1"/>
    <property type="molecule type" value="Genomic_DNA"/>
</dbReference>
<gene>
    <name evidence="1" type="ORF">ACFQKE_19250</name>
    <name evidence="2" type="ORF">ACFQKE_19415</name>
    <name evidence="3" type="ORF">ACFQKE_19575</name>
</gene>
<reference evidence="4" key="2">
    <citation type="journal article" date="2019" name="Int. J. Syst. Evol. Microbiol.">
        <title>The Global Catalogue of Microorganisms (GCM) 10K type strain sequencing project: providing services to taxonomists for standard genome sequencing and annotation.</title>
        <authorList>
            <consortium name="The Broad Institute Genomics Platform"/>
            <consortium name="The Broad Institute Genome Sequencing Center for Infectious Disease"/>
            <person name="Wu L."/>
            <person name="Ma J."/>
        </authorList>
    </citation>
    <scope>NUCLEOTIDE SEQUENCE [LARGE SCALE GENOMIC DNA]</scope>
    <source>
        <strain evidence="4">GX21</strain>
    </source>
</reference>
<dbReference type="RefSeq" id="WP_379707120.1">
    <property type="nucleotide sequence ID" value="NZ_JBHTAT010000006.1"/>
</dbReference>
<dbReference type="InterPro" id="IPR055979">
    <property type="entry name" value="DUF7557"/>
</dbReference>
<dbReference type="Proteomes" id="UP001596434">
    <property type="component" value="Unassembled WGS sequence"/>
</dbReference>
<dbReference type="AlphaFoldDB" id="A0ABD6A4V5"/>
<sequence>MTETNRTTISLSTETRDWLFDRKQPAESYDETVTRLLEQTEPAN</sequence>
<organism evidence="1 4">
    <name type="scientific">Haloplanus litoreus</name>
    <dbReference type="NCBI Taxonomy" id="767515"/>
    <lineage>
        <taxon>Archaea</taxon>
        <taxon>Methanobacteriati</taxon>
        <taxon>Methanobacteriota</taxon>
        <taxon>Stenosarchaea group</taxon>
        <taxon>Halobacteria</taxon>
        <taxon>Halobacteriales</taxon>
        <taxon>Haloferacaceae</taxon>
        <taxon>Haloplanus</taxon>
    </lineage>
</organism>
<proteinExistence type="predicted"/>
<evidence type="ECO:0008006" key="5">
    <source>
        <dbReference type="Google" id="ProtNLM"/>
    </source>
</evidence>
<dbReference type="Pfam" id="PF24434">
    <property type="entry name" value="DUF7557"/>
    <property type="match status" value="1"/>
</dbReference>
<dbReference type="EMBL" id="JBHTAT010000006">
    <property type="protein sequence ID" value="MFC7257388.1"/>
    <property type="molecule type" value="Genomic_DNA"/>
</dbReference>
<dbReference type="EMBL" id="JBHTAT010000006">
    <property type="protein sequence ID" value="MFC7257453.1"/>
    <property type="molecule type" value="Genomic_DNA"/>
</dbReference>
<evidence type="ECO:0000313" key="3">
    <source>
        <dbReference type="EMBL" id="MFC7257453.1"/>
    </source>
</evidence>
<evidence type="ECO:0000313" key="2">
    <source>
        <dbReference type="EMBL" id="MFC7257421.1"/>
    </source>
</evidence>
<comment type="caution">
    <text evidence="1">The sequence shown here is derived from an EMBL/GenBank/DDBJ whole genome shotgun (WGS) entry which is preliminary data.</text>
</comment>
<keyword evidence="4" id="KW-1185">Reference proteome</keyword>
<evidence type="ECO:0000313" key="1">
    <source>
        <dbReference type="EMBL" id="MFC7257388.1"/>
    </source>
</evidence>
<name>A0ABD6A4V5_9EURY</name>
<protein>
    <recommendedName>
        <fullName evidence="5">CopG family transcriptional regulator</fullName>
    </recommendedName>
</protein>
<reference evidence="1" key="3">
    <citation type="submission" date="2024-09" db="EMBL/GenBank/DDBJ databases">
        <authorList>
            <person name="Sun Q."/>
        </authorList>
    </citation>
    <scope>NUCLEOTIDE SEQUENCE</scope>
    <source>
        <strain evidence="1">CGMCC 4.163</strain>
    </source>
</reference>